<dbReference type="AlphaFoldDB" id="A0AAE0JTQ3"/>
<keyword evidence="3 5" id="KW-1133">Transmembrane helix</keyword>
<dbReference type="Proteomes" id="UP001287356">
    <property type="component" value="Unassembled WGS sequence"/>
</dbReference>
<gene>
    <name evidence="7" type="ORF">B0T24DRAFT_118968</name>
</gene>
<evidence type="ECO:0000313" key="7">
    <source>
        <dbReference type="EMBL" id="KAK3361280.1"/>
    </source>
</evidence>
<comment type="caution">
    <text evidence="7">The sequence shown here is derived from an EMBL/GenBank/DDBJ whole genome shotgun (WGS) entry which is preliminary data.</text>
</comment>
<dbReference type="SUPFAM" id="SSF103473">
    <property type="entry name" value="MFS general substrate transporter"/>
    <property type="match status" value="1"/>
</dbReference>
<feature type="transmembrane region" description="Helical" evidence="5">
    <location>
        <begin position="294"/>
        <end position="316"/>
    </location>
</feature>
<evidence type="ECO:0000313" key="8">
    <source>
        <dbReference type="Proteomes" id="UP001287356"/>
    </source>
</evidence>
<feature type="domain" description="Major facilitator superfamily (MFS) profile" evidence="6">
    <location>
        <begin position="153"/>
        <end position="346"/>
    </location>
</feature>
<organism evidence="7 8">
    <name type="scientific">Lasiosphaeria ovina</name>
    <dbReference type="NCBI Taxonomy" id="92902"/>
    <lineage>
        <taxon>Eukaryota</taxon>
        <taxon>Fungi</taxon>
        <taxon>Dikarya</taxon>
        <taxon>Ascomycota</taxon>
        <taxon>Pezizomycotina</taxon>
        <taxon>Sordariomycetes</taxon>
        <taxon>Sordariomycetidae</taxon>
        <taxon>Sordariales</taxon>
        <taxon>Lasiosphaeriaceae</taxon>
        <taxon>Lasiosphaeria</taxon>
    </lineage>
</organism>
<feature type="transmembrane region" description="Helical" evidence="5">
    <location>
        <begin position="20"/>
        <end position="45"/>
    </location>
</feature>
<reference evidence="7" key="2">
    <citation type="submission" date="2023-06" db="EMBL/GenBank/DDBJ databases">
        <authorList>
            <consortium name="Lawrence Berkeley National Laboratory"/>
            <person name="Haridas S."/>
            <person name="Hensen N."/>
            <person name="Bonometti L."/>
            <person name="Westerberg I."/>
            <person name="Brannstrom I.O."/>
            <person name="Guillou S."/>
            <person name="Cros-Aarteil S."/>
            <person name="Calhoun S."/>
            <person name="Kuo A."/>
            <person name="Mondo S."/>
            <person name="Pangilinan J."/>
            <person name="Riley R."/>
            <person name="Labutti K."/>
            <person name="Andreopoulos B."/>
            <person name="Lipzen A."/>
            <person name="Chen C."/>
            <person name="Yanf M."/>
            <person name="Daum C."/>
            <person name="Ng V."/>
            <person name="Clum A."/>
            <person name="Steindorff A."/>
            <person name="Ohm R."/>
            <person name="Martin F."/>
            <person name="Silar P."/>
            <person name="Natvig D."/>
            <person name="Lalanne C."/>
            <person name="Gautier V."/>
            <person name="Ament-Velasquez S.L."/>
            <person name="Kruys A."/>
            <person name="Hutchinson M.I."/>
            <person name="Powell A.J."/>
            <person name="Barry K."/>
            <person name="Miller A.N."/>
            <person name="Grigoriev I.V."/>
            <person name="Debuchy R."/>
            <person name="Gladieux P."/>
            <person name="Thoren M.H."/>
            <person name="Johannesson H."/>
        </authorList>
    </citation>
    <scope>NUCLEOTIDE SEQUENCE</scope>
    <source>
        <strain evidence="7">CBS 958.72</strain>
    </source>
</reference>
<dbReference type="GO" id="GO:0016020">
    <property type="term" value="C:membrane"/>
    <property type="evidence" value="ECO:0007669"/>
    <property type="project" value="UniProtKB-SubCell"/>
</dbReference>
<evidence type="ECO:0000256" key="1">
    <source>
        <dbReference type="ARBA" id="ARBA00004141"/>
    </source>
</evidence>
<dbReference type="PANTHER" id="PTHR23507:SF1">
    <property type="entry name" value="FI18259P1-RELATED"/>
    <property type="match status" value="1"/>
</dbReference>
<sequence>MGLRRRLLICYLGGAAPLKLTWLSVLHTVFGGSVTVGTALIYTIISDVLPKHERLAFFFQVTAATIATQFLGSLISAALMLWDPWIPMLLGLGIEFLGILALLFIPETLSYDDSSVSPTPDSTSALSTPTTLISRPSLWRKVSARAHRSLSFLTSDIRILLIVSTFHVHMLFNNRDVMLQHISARYNITLAYATALVSIRSGLAFLLCVIVLPIVNLYSRNRFGSQLSDLVLTRISAVFLSVGFLGVGLAPNLPLLIAGLVINSLSWGLFSFLRSLSTSLVEAHHVARLNSLIGVIDTAGLMVGSPLLAILFTWGMDLHGQWSGLPFLVCAGVVAILTLILTRVSV</sequence>
<evidence type="ECO:0000256" key="5">
    <source>
        <dbReference type="SAM" id="Phobius"/>
    </source>
</evidence>
<keyword evidence="4 5" id="KW-0472">Membrane</keyword>
<feature type="transmembrane region" description="Helical" evidence="5">
    <location>
        <begin position="57"/>
        <end position="79"/>
    </location>
</feature>
<keyword evidence="2 5" id="KW-0812">Transmembrane</keyword>
<dbReference type="InterPro" id="IPR020846">
    <property type="entry name" value="MFS_dom"/>
</dbReference>
<evidence type="ECO:0000256" key="2">
    <source>
        <dbReference type="ARBA" id="ARBA00022692"/>
    </source>
</evidence>
<feature type="transmembrane region" description="Helical" evidence="5">
    <location>
        <begin position="230"/>
        <end position="249"/>
    </location>
</feature>
<keyword evidence="8" id="KW-1185">Reference proteome</keyword>
<dbReference type="PANTHER" id="PTHR23507">
    <property type="entry name" value="ZGC:174356"/>
    <property type="match status" value="1"/>
</dbReference>
<accession>A0AAE0JTQ3</accession>
<comment type="subcellular location">
    <subcellularLocation>
        <location evidence="1">Membrane</location>
        <topology evidence="1">Multi-pass membrane protein</topology>
    </subcellularLocation>
</comment>
<feature type="transmembrane region" description="Helical" evidence="5">
    <location>
        <begin position="255"/>
        <end position="273"/>
    </location>
</feature>
<dbReference type="PROSITE" id="PS50850">
    <property type="entry name" value="MFS"/>
    <property type="match status" value="1"/>
</dbReference>
<feature type="transmembrane region" description="Helical" evidence="5">
    <location>
        <begin position="85"/>
        <end position="105"/>
    </location>
</feature>
<proteinExistence type="predicted"/>
<reference evidence="7" key="1">
    <citation type="journal article" date="2023" name="Mol. Phylogenet. Evol.">
        <title>Genome-scale phylogeny and comparative genomics of the fungal order Sordariales.</title>
        <authorList>
            <person name="Hensen N."/>
            <person name="Bonometti L."/>
            <person name="Westerberg I."/>
            <person name="Brannstrom I.O."/>
            <person name="Guillou S."/>
            <person name="Cros-Aarteil S."/>
            <person name="Calhoun S."/>
            <person name="Haridas S."/>
            <person name="Kuo A."/>
            <person name="Mondo S."/>
            <person name="Pangilinan J."/>
            <person name="Riley R."/>
            <person name="LaButti K."/>
            <person name="Andreopoulos B."/>
            <person name="Lipzen A."/>
            <person name="Chen C."/>
            <person name="Yan M."/>
            <person name="Daum C."/>
            <person name="Ng V."/>
            <person name="Clum A."/>
            <person name="Steindorff A."/>
            <person name="Ohm R.A."/>
            <person name="Martin F."/>
            <person name="Silar P."/>
            <person name="Natvig D.O."/>
            <person name="Lalanne C."/>
            <person name="Gautier V."/>
            <person name="Ament-Velasquez S.L."/>
            <person name="Kruys A."/>
            <person name="Hutchinson M.I."/>
            <person name="Powell A.J."/>
            <person name="Barry K."/>
            <person name="Miller A.N."/>
            <person name="Grigoriev I.V."/>
            <person name="Debuchy R."/>
            <person name="Gladieux P."/>
            <person name="Hiltunen Thoren M."/>
            <person name="Johannesson H."/>
        </authorList>
    </citation>
    <scope>NUCLEOTIDE SEQUENCE</scope>
    <source>
        <strain evidence="7">CBS 958.72</strain>
    </source>
</reference>
<evidence type="ECO:0000259" key="6">
    <source>
        <dbReference type="PROSITE" id="PS50850"/>
    </source>
</evidence>
<dbReference type="Gene3D" id="1.20.1250.20">
    <property type="entry name" value="MFS general substrate transporter like domains"/>
    <property type="match status" value="1"/>
</dbReference>
<dbReference type="GO" id="GO:0022857">
    <property type="term" value="F:transmembrane transporter activity"/>
    <property type="evidence" value="ECO:0007669"/>
    <property type="project" value="InterPro"/>
</dbReference>
<feature type="transmembrane region" description="Helical" evidence="5">
    <location>
        <begin position="192"/>
        <end position="218"/>
    </location>
</feature>
<dbReference type="InterPro" id="IPR036259">
    <property type="entry name" value="MFS_trans_sf"/>
</dbReference>
<evidence type="ECO:0000256" key="3">
    <source>
        <dbReference type="ARBA" id="ARBA00022989"/>
    </source>
</evidence>
<dbReference type="EMBL" id="JAULSN010000012">
    <property type="protein sequence ID" value="KAK3361280.1"/>
    <property type="molecule type" value="Genomic_DNA"/>
</dbReference>
<protein>
    <submittedName>
        <fullName evidence="7">Major facilitator superfamily domain-containing protein</fullName>
    </submittedName>
</protein>
<feature type="transmembrane region" description="Helical" evidence="5">
    <location>
        <begin position="322"/>
        <end position="341"/>
    </location>
</feature>
<name>A0AAE0JTQ3_9PEZI</name>
<evidence type="ECO:0000256" key="4">
    <source>
        <dbReference type="ARBA" id="ARBA00023136"/>
    </source>
</evidence>